<gene>
    <name evidence="2" type="ORF">WA026_009734</name>
</gene>
<keyword evidence="3" id="KW-1185">Reference proteome</keyword>
<dbReference type="Proteomes" id="UP001431783">
    <property type="component" value="Unassembled WGS sequence"/>
</dbReference>
<dbReference type="AlphaFoldDB" id="A0AAW1TL72"/>
<proteinExistence type="predicted"/>
<dbReference type="EMBL" id="JARQZJ010000004">
    <property type="protein sequence ID" value="KAK9870773.1"/>
    <property type="molecule type" value="Genomic_DNA"/>
</dbReference>
<sequence>MFEEKKQCTDCRLFDFMTKNTLRQSTHSLFRTFQIEKGRQKAAEVYAFFISFITGFIAVIERSSLGYIKGTMKRDVACIEIYGTFTVSDLLHSIEARLFMVDNPRILIHR</sequence>
<evidence type="ECO:0000256" key="1">
    <source>
        <dbReference type="SAM" id="Phobius"/>
    </source>
</evidence>
<organism evidence="2 3">
    <name type="scientific">Henosepilachna vigintioctopunctata</name>
    <dbReference type="NCBI Taxonomy" id="420089"/>
    <lineage>
        <taxon>Eukaryota</taxon>
        <taxon>Metazoa</taxon>
        <taxon>Ecdysozoa</taxon>
        <taxon>Arthropoda</taxon>
        <taxon>Hexapoda</taxon>
        <taxon>Insecta</taxon>
        <taxon>Pterygota</taxon>
        <taxon>Neoptera</taxon>
        <taxon>Endopterygota</taxon>
        <taxon>Coleoptera</taxon>
        <taxon>Polyphaga</taxon>
        <taxon>Cucujiformia</taxon>
        <taxon>Coccinelloidea</taxon>
        <taxon>Coccinellidae</taxon>
        <taxon>Epilachninae</taxon>
        <taxon>Epilachnini</taxon>
        <taxon>Henosepilachna</taxon>
    </lineage>
</organism>
<reference evidence="2 3" key="1">
    <citation type="submission" date="2023-03" db="EMBL/GenBank/DDBJ databases">
        <title>Genome insight into feeding habits of ladybird beetles.</title>
        <authorList>
            <person name="Li H.-S."/>
            <person name="Huang Y.-H."/>
            <person name="Pang H."/>
        </authorList>
    </citation>
    <scope>NUCLEOTIDE SEQUENCE [LARGE SCALE GENOMIC DNA]</scope>
    <source>
        <strain evidence="2">SYSU_2023b</strain>
        <tissue evidence="2">Whole body</tissue>
    </source>
</reference>
<evidence type="ECO:0000313" key="2">
    <source>
        <dbReference type="EMBL" id="KAK9870773.1"/>
    </source>
</evidence>
<name>A0AAW1TL72_9CUCU</name>
<comment type="caution">
    <text evidence="2">The sequence shown here is derived from an EMBL/GenBank/DDBJ whole genome shotgun (WGS) entry which is preliminary data.</text>
</comment>
<evidence type="ECO:0000313" key="3">
    <source>
        <dbReference type="Proteomes" id="UP001431783"/>
    </source>
</evidence>
<keyword evidence="1" id="KW-0812">Transmembrane</keyword>
<feature type="transmembrane region" description="Helical" evidence="1">
    <location>
        <begin position="45"/>
        <end position="65"/>
    </location>
</feature>
<accession>A0AAW1TL72</accession>
<keyword evidence="1" id="KW-0472">Membrane</keyword>
<keyword evidence="1" id="KW-1133">Transmembrane helix</keyword>
<protein>
    <submittedName>
        <fullName evidence="2">Uncharacterized protein</fullName>
    </submittedName>
</protein>